<proteinExistence type="inferred from homology"/>
<organism evidence="3 4">
    <name type="scientific">Kribbella voronezhensis</name>
    <dbReference type="NCBI Taxonomy" id="2512212"/>
    <lineage>
        <taxon>Bacteria</taxon>
        <taxon>Bacillati</taxon>
        <taxon>Actinomycetota</taxon>
        <taxon>Actinomycetes</taxon>
        <taxon>Propionibacteriales</taxon>
        <taxon>Kribbellaceae</taxon>
        <taxon>Kribbella</taxon>
    </lineage>
</organism>
<gene>
    <name evidence="3" type="ORF">EV138_5782</name>
</gene>
<dbReference type="RefSeq" id="WP_166678780.1">
    <property type="nucleotide sequence ID" value="NZ_SOCE01000002.1"/>
</dbReference>
<dbReference type="AlphaFoldDB" id="A0A4R7SWT5"/>
<dbReference type="Pfam" id="PF00582">
    <property type="entry name" value="Usp"/>
    <property type="match status" value="2"/>
</dbReference>
<name>A0A4R7SWT5_9ACTN</name>
<evidence type="ECO:0000313" key="4">
    <source>
        <dbReference type="Proteomes" id="UP000295151"/>
    </source>
</evidence>
<evidence type="ECO:0000256" key="1">
    <source>
        <dbReference type="ARBA" id="ARBA00008791"/>
    </source>
</evidence>
<accession>A0A4R7SWT5</accession>
<sequence>MSSWTRTGPVVVEVDGSADGLRVVGYAGEVAVRAGVELVLVAAYHGYSSYSAMVPVYAPQVPAVAAEEMLAEAVGFVRRQFGEELKVSTVAREGSRLKVLQRAARDARVVVVAREHASGPAGIVSAQGNLAVAGRAGCPVIVVAPGWRPATAEYGVVVGIDGTPLSLEAVEFAFRTAADRGRELTVVHSHHVPYRRLAADDGTWQERAALTVSETLAGWDEEYPQVKVTRLLTTRPVVATLARESQHADLVVVGAHTGPLPIGDPVARRTIAEMTCPVAIVAHHVTSAERDRRRREIPAPSDIIATTY</sequence>
<keyword evidence="4" id="KW-1185">Reference proteome</keyword>
<dbReference type="PANTHER" id="PTHR46268:SF6">
    <property type="entry name" value="UNIVERSAL STRESS PROTEIN UP12"/>
    <property type="match status" value="1"/>
</dbReference>
<comment type="caution">
    <text evidence="3">The sequence shown here is derived from an EMBL/GenBank/DDBJ whole genome shotgun (WGS) entry which is preliminary data.</text>
</comment>
<dbReference type="SUPFAM" id="SSF52402">
    <property type="entry name" value="Adenine nucleotide alpha hydrolases-like"/>
    <property type="match status" value="2"/>
</dbReference>
<comment type="similarity">
    <text evidence="1">Belongs to the universal stress protein A family.</text>
</comment>
<evidence type="ECO:0000313" key="3">
    <source>
        <dbReference type="EMBL" id="TDU83319.1"/>
    </source>
</evidence>
<protein>
    <submittedName>
        <fullName evidence="3">Universal stress protein family protein</fullName>
    </submittedName>
</protein>
<dbReference type="Gene3D" id="3.40.50.620">
    <property type="entry name" value="HUPs"/>
    <property type="match status" value="2"/>
</dbReference>
<dbReference type="InterPro" id="IPR006016">
    <property type="entry name" value="UspA"/>
</dbReference>
<dbReference type="Proteomes" id="UP000295151">
    <property type="component" value="Unassembled WGS sequence"/>
</dbReference>
<feature type="domain" description="UspA" evidence="2">
    <location>
        <begin position="9"/>
        <end position="143"/>
    </location>
</feature>
<evidence type="ECO:0000259" key="2">
    <source>
        <dbReference type="Pfam" id="PF00582"/>
    </source>
</evidence>
<feature type="domain" description="UspA" evidence="2">
    <location>
        <begin position="156"/>
        <end position="281"/>
    </location>
</feature>
<reference evidence="3 4" key="1">
    <citation type="submission" date="2019-03" db="EMBL/GenBank/DDBJ databases">
        <title>Genomic Encyclopedia of Type Strains, Phase III (KMG-III): the genomes of soil and plant-associated and newly described type strains.</title>
        <authorList>
            <person name="Whitman W."/>
        </authorList>
    </citation>
    <scope>NUCLEOTIDE SEQUENCE [LARGE SCALE GENOMIC DNA]</scope>
    <source>
        <strain evidence="3 4">VKM Ac-2575</strain>
    </source>
</reference>
<dbReference type="InterPro" id="IPR014729">
    <property type="entry name" value="Rossmann-like_a/b/a_fold"/>
</dbReference>
<dbReference type="EMBL" id="SOCE01000002">
    <property type="protein sequence ID" value="TDU83319.1"/>
    <property type="molecule type" value="Genomic_DNA"/>
</dbReference>
<dbReference type="PANTHER" id="PTHR46268">
    <property type="entry name" value="STRESS RESPONSE PROTEIN NHAX"/>
    <property type="match status" value="1"/>
</dbReference>